<protein>
    <submittedName>
        <fullName evidence="5">Uncharacterized protein</fullName>
    </submittedName>
</protein>
<dbReference type="Proteomes" id="UP000275663">
    <property type="component" value="Chromosome"/>
</dbReference>
<feature type="transmembrane region" description="Helical" evidence="2">
    <location>
        <begin position="181"/>
        <end position="201"/>
    </location>
</feature>
<evidence type="ECO:0000313" key="5">
    <source>
        <dbReference type="EMBL" id="AZP12194.1"/>
    </source>
</evidence>
<dbReference type="InterPro" id="IPR003594">
    <property type="entry name" value="HATPase_dom"/>
</dbReference>
<sequence length="423" mass="46627">MTEQALPSEVTLQSETWLTRYRNFAVFSRAWYRHRSYAWSGMAWIAFFLMLAIFYLARWDMRAFLAFSIPILFGVQVLALLGSGMATWLRQKNYPEQKEALLLSLAVLLGAVFSYMIFEGSRYTASYLAYGDGSLEIKLSDLKHPSAQFSPQLKAAESVIENSKDAVDTKSLATFKRAVDAVATLVVLLHLGSGFDLWIFFRQRKKLMLSLQKEELKRAQDARREAELRLSVLAAQVEPHFLFNTLAGVRSAILTEPLRATMMVDHLVDFLRASIPQMRGDGTASQGRLAQQLDAARAYLGLMQARIPRLTFSISSEIEDAALPPLLLISLVENAVKHGVEPKIGPVHIQISARRLLQNEEALLEVQVSDNGGGFSGSVSGGGIGLVNIRERLASTYGASASLSLKSLAQGGVAAIIVLPFTS</sequence>
<evidence type="ECO:0000256" key="1">
    <source>
        <dbReference type="SAM" id="Coils"/>
    </source>
</evidence>
<keyword evidence="2" id="KW-0812">Transmembrane</keyword>
<evidence type="ECO:0000313" key="6">
    <source>
        <dbReference type="Proteomes" id="UP000275663"/>
    </source>
</evidence>
<dbReference type="Gene3D" id="3.30.565.10">
    <property type="entry name" value="Histidine kinase-like ATPase, C-terminal domain"/>
    <property type="match status" value="1"/>
</dbReference>
<keyword evidence="6" id="KW-1185">Reference proteome</keyword>
<feature type="coiled-coil region" evidence="1">
    <location>
        <begin position="209"/>
        <end position="236"/>
    </location>
</feature>
<dbReference type="InterPro" id="IPR050640">
    <property type="entry name" value="Bact_2-comp_sensor_kinase"/>
</dbReference>
<dbReference type="GO" id="GO:0016020">
    <property type="term" value="C:membrane"/>
    <property type="evidence" value="ECO:0007669"/>
    <property type="project" value="InterPro"/>
</dbReference>
<dbReference type="InterPro" id="IPR010559">
    <property type="entry name" value="Sig_transdc_His_kin_internal"/>
</dbReference>
<dbReference type="RefSeq" id="WP_126127576.1">
    <property type="nucleotide sequence ID" value="NZ_CP034464.1"/>
</dbReference>
<dbReference type="AlphaFoldDB" id="A0A3Q9BQH6"/>
<dbReference type="KEGG" id="upv:EJN92_09390"/>
<dbReference type="Pfam" id="PF02518">
    <property type="entry name" value="HATPase_c"/>
    <property type="match status" value="1"/>
</dbReference>
<accession>A0A3Q9BQH6</accession>
<evidence type="ECO:0000256" key="2">
    <source>
        <dbReference type="SAM" id="Phobius"/>
    </source>
</evidence>
<dbReference type="OrthoDB" id="2514702at2"/>
<dbReference type="PANTHER" id="PTHR34220">
    <property type="entry name" value="SENSOR HISTIDINE KINASE YPDA"/>
    <property type="match status" value="1"/>
</dbReference>
<feature type="transmembrane region" description="Helical" evidence="2">
    <location>
        <begin position="37"/>
        <end position="57"/>
    </location>
</feature>
<reference evidence="5 6" key="1">
    <citation type="journal article" date="2011" name="Int. J. Syst. Evol. Microbiol.">
        <title>Description of Undibacterium oligocarboniphilum sp. nov., isolated from purified water, and Undibacterium pigrum strain CCUG 49012 as the type strain of Undibacterium parvum sp. nov., and emended descriptions of the genus Undibacterium and the species Undibacterium pigrum.</title>
        <authorList>
            <person name="Eder W."/>
            <person name="Wanner G."/>
            <person name="Ludwig W."/>
            <person name="Busse H.J."/>
            <person name="Ziemke-Kageler F."/>
            <person name="Lang E."/>
        </authorList>
    </citation>
    <scope>NUCLEOTIDE SEQUENCE [LARGE SCALE GENOMIC DNA]</scope>
    <source>
        <strain evidence="5 6">DSM 23061</strain>
    </source>
</reference>
<dbReference type="InterPro" id="IPR036890">
    <property type="entry name" value="HATPase_C_sf"/>
</dbReference>
<dbReference type="GO" id="GO:0000155">
    <property type="term" value="F:phosphorelay sensor kinase activity"/>
    <property type="evidence" value="ECO:0007669"/>
    <property type="project" value="InterPro"/>
</dbReference>
<evidence type="ECO:0000259" key="4">
    <source>
        <dbReference type="Pfam" id="PF06580"/>
    </source>
</evidence>
<evidence type="ECO:0000259" key="3">
    <source>
        <dbReference type="Pfam" id="PF02518"/>
    </source>
</evidence>
<feature type="transmembrane region" description="Helical" evidence="2">
    <location>
        <begin position="100"/>
        <end position="118"/>
    </location>
</feature>
<feature type="domain" description="Signal transduction histidine kinase internal region" evidence="4">
    <location>
        <begin position="229"/>
        <end position="308"/>
    </location>
</feature>
<keyword evidence="2" id="KW-1133">Transmembrane helix</keyword>
<dbReference type="EMBL" id="CP034464">
    <property type="protein sequence ID" value="AZP12194.1"/>
    <property type="molecule type" value="Genomic_DNA"/>
</dbReference>
<gene>
    <name evidence="5" type="ORF">EJN92_09390</name>
</gene>
<name>A0A3Q9BQH6_9BURK</name>
<keyword evidence="1" id="KW-0175">Coiled coil</keyword>
<dbReference type="SUPFAM" id="SSF55874">
    <property type="entry name" value="ATPase domain of HSP90 chaperone/DNA topoisomerase II/histidine kinase"/>
    <property type="match status" value="1"/>
</dbReference>
<dbReference type="Pfam" id="PF06580">
    <property type="entry name" value="His_kinase"/>
    <property type="match status" value="1"/>
</dbReference>
<dbReference type="PANTHER" id="PTHR34220:SF9">
    <property type="entry name" value="SIGNAL TRANSDUCTION HISTIDINE KINASE INTERNAL REGION DOMAIN-CONTAINING PROTEIN"/>
    <property type="match status" value="1"/>
</dbReference>
<proteinExistence type="predicted"/>
<feature type="domain" description="Histidine kinase/HSP90-like ATPase" evidence="3">
    <location>
        <begin position="327"/>
        <end position="422"/>
    </location>
</feature>
<keyword evidence="2" id="KW-0472">Membrane</keyword>
<organism evidence="5 6">
    <name type="scientific">Undibacterium parvum</name>
    <dbReference type="NCBI Taxonomy" id="401471"/>
    <lineage>
        <taxon>Bacteria</taxon>
        <taxon>Pseudomonadati</taxon>
        <taxon>Pseudomonadota</taxon>
        <taxon>Betaproteobacteria</taxon>
        <taxon>Burkholderiales</taxon>
        <taxon>Oxalobacteraceae</taxon>
        <taxon>Undibacterium</taxon>
    </lineage>
</organism>
<feature type="transmembrane region" description="Helical" evidence="2">
    <location>
        <begin position="63"/>
        <end position="88"/>
    </location>
</feature>